<dbReference type="GO" id="GO:0015226">
    <property type="term" value="F:carnitine transmembrane transporter activity"/>
    <property type="evidence" value="ECO:0007669"/>
    <property type="project" value="TreeGrafter"/>
</dbReference>
<accession>A6TRZ1</accession>
<sequence length="287" mass="31657">MISNNLLTMWQQKLPIGDVIESFIDFLTTNFRFVFRQISERLDWALTFFEEDILLRVPPLLLILLIALLAWRVASKGVGIFSFLGLLLVYNLGLWVPTMSTLSMVLTSTVISIMLGIPIGILIAKNQIMNRIIMPIMDLMQTMPAFVYLIPAVSFFRMGKVPGIFATVIFSIAPCIRLTNLGIRQVPEELIEAADAFGSTGAQKLMKVQFPLALSTIMAGVNQTIMLSLSMVVISAMIGAGGLGREVWHGIQRLQVGSAFEAGIAVVILAMILDRITQSIAIKNKKN</sequence>
<evidence type="ECO:0000256" key="2">
    <source>
        <dbReference type="ARBA" id="ARBA00022448"/>
    </source>
</evidence>
<evidence type="ECO:0000256" key="6">
    <source>
        <dbReference type="ARBA" id="ARBA00023136"/>
    </source>
</evidence>
<reference evidence="10" key="1">
    <citation type="journal article" date="2016" name="Genome Announc.">
        <title>Complete genome sequence of Alkaliphilus metalliredigens strain QYMF, an alkaliphilic and metal-reducing bacterium isolated from borax-contaminated leachate ponds.</title>
        <authorList>
            <person name="Hwang C."/>
            <person name="Copeland A."/>
            <person name="Lucas S."/>
            <person name="Lapidus A."/>
            <person name="Barry K."/>
            <person name="Detter J.C."/>
            <person name="Glavina Del Rio T."/>
            <person name="Hammon N."/>
            <person name="Israni S."/>
            <person name="Dalin E."/>
            <person name="Tice H."/>
            <person name="Pitluck S."/>
            <person name="Chertkov O."/>
            <person name="Brettin T."/>
            <person name="Bruce D."/>
            <person name="Han C."/>
            <person name="Schmutz J."/>
            <person name="Larimer F."/>
            <person name="Land M.L."/>
            <person name="Hauser L."/>
            <person name="Kyrpides N."/>
            <person name="Mikhailova N."/>
            <person name="Ye Q."/>
            <person name="Zhou J."/>
            <person name="Richardson P."/>
            <person name="Fields M.W."/>
        </authorList>
    </citation>
    <scope>NUCLEOTIDE SEQUENCE [LARGE SCALE GENOMIC DNA]</scope>
    <source>
        <strain evidence="10">QYMF</strain>
    </source>
</reference>
<evidence type="ECO:0000256" key="7">
    <source>
        <dbReference type="RuleBase" id="RU363032"/>
    </source>
</evidence>
<keyword evidence="5 7" id="KW-1133">Transmembrane helix</keyword>
<dbReference type="GO" id="GO:0031460">
    <property type="term" value="P:glycine betaine transport"/>
    <property type="evidence" value="ECO:0007669"/>
    <property type="project" value="TreeGrafter"/>
</dbReference>
<feature type="transmembrane region" description="Helical" evidence="7">
    <location>
        <begin position="78"/>
        <end position="96"/>
    </location>
</feature>
<comment type="similarity">
    <text evidence="7">Belongs to the binding-protein-dependent transport system permease family.</text>
</comment>
<dbReference type="InterPro" id="IPR035906">
    <property type="entry name" value="MetI-like_sf"/>
</dbReference>
<dbReference type="AlphaFoldDB" id="A6TRZ1"/>
<comment type="subcellular location">
    <subcellularLocation>
        <location evidence="7">Cell membrane</location>
        <topology evidence="7">Multi-pass membrane protein</topology>
    </subcellularLocation>
    <subcellularLocation>
        <location evidence="1">Membrane</location>
        <topology evidence="1">Multi-pass membrane protein</topology>
    </subcellularLocation>
</comment>
<evidence type="ECO:0000256" key="5">
    <source>
        <dbReference type="ARBA" id="ARBA00022989"/>
    </source>
</evidence>
<dbReference type="FunFam" id="1.10.3720.10:FF:000001">
    <property type="entry name" value="Glycine betaine ABC transporter, permease"/>
    <property type="match status" value="1"/>
</dbReference>
<evidence type="ECO:0000256" key="4">
    <source>
        <dbReference type="ARBA" id="ARBA00022692"/>
    </source>
</evidence>
<dbReference type="GO" id="GO:0015871">
    <property type="term" value="P:choline transport"/>
    <property type="evidence" value="ECO:0007669"/>
    <property type="project" value="TreeGrafter"/>
</dbReference>
<feature type="transmembrane region" description="Helical" evidence="7">
    <location>
        <begin position="102"/>
        <end position="124"/>
    </location>
</feature>
<feature type="domain" description="ABC transmembrane type-1" evidence="8">
    <location>
        <begin position="98"/>
        <end position="277"/>
    </location>
</feature>
<dbReference type="GO" id="GO:0005275">
    <property type="term" value="F:amine transmembrane transporter activity"/>
    <property type="evidence" value="ECO:0007669"/>
    <property type="project" value="TreeGrafter"/>
</dbReference>
<dbReference type="CDD" id="cd06261">
    <property type="entry name" value="TM_PBP2"/>
    <property type="match status" value="1"/>
</dbReference>
<dbReference type="PANTHER" id="PTHR47737:SF1">
    <property type="entry name" value="GLYCINE BETAINE_PROLINE BETAINE TRANSPORT SYSTEM PERMEASE PROTEIN PROW"/>
    <property type="match status" value="1"/>
</dbReference>
<evidence type="ECO:0000313" key="9">
    <source>
        <dbReference type="EMBL" id="ABR48959.1"/>
    </source>
</evidence>
<dbReference type="Pfam" id="PF00528">
    <property type="entry name" value="BPD_transp_1"/>
    <property type="match status" value="1"/>
</dbReference>
<dbReference type="InterPro" id="IPR000515">
    <property type="entry name" value="MetI-like"/>
</dbReference>
<dbReference type="EMBL" id="CP000724">
    <property type="protein sequence ID" value="ABR48959.1"/>
    <property type="molecule type" value="Genomic_DNA"/>
</dbReference>
<protein>
    <submittedName>
        <fullName evidence="9">Binding-protein-dependent transport systems inner membrane component</fullName>
    </submittedName>
</protein>
<dbReference type="STRING" id="293826.Amet_2809"/>
<feature type="transmembrane region" description="Helical" evidence="7">
    <location>
        <begin position="258"/>
        <end position="276"/>
    </location>
</feature>
<dbReference type="Proteomes" id="UP000001572">
    <property type="component" value="Chromosome"/>
</dbReference>
<keyword evidence="4 7" id="KW-0812">Transmembrane</keyword>
<dbReference type="PROSITE" id="PS50928">
    <property type="entry name" value="ABC_TM1"/>
    <property type="match status" value="1"/>
</dbReference>
<dbReference type="eggNOG" id="COG4176">
    <property type="taxonomic scope" value="Bacteria"/>
</dbReference>
<gene>
    <name evidence="9" type="ordered locus">Amet_2809</name>
</gene>
<dbReference type="SUPFAM" id="SSF161098">
    <property type="entry name" value="MetI-like"/>
    <property type="match status" value="1"/>
</dbReference>
<keyword evidence="6 7" id="KW-0472">Membrane</keyword>
<feature type="transmembrane region" description="Helical" evidence="7">
    <location>
        <begin position="212"/>
        <end position="238"/>
    </location>
</feature>
<evidence type="ECO:0000256" key="3">
    <source>
        <dbReference type="ARBA" id="ARBA00022475"/>
    </source>
</evidence>
<proteinExistence type="inferred from homology"/>
<evidence type="ECO:0000256" key="1">
    <source>
        <dbReference type="ARBA" id="ARBA00004141"/>
    </source>
</evidence>
<name>A6TRZ1_ALKMQ</name>
<dbReference type="HOGENOM" id="CLU_028473_1_0_9"/>
<dbReference type="GO" id="GO:0043190">
    <property type="term" value="C:ATP-binding cassette (ABC) transporter complex"/>
    <property type="evidence" value="ECO:0007669"/>
    <property type="project" value="TreeGrafter"/>
</dbReference>
<evidence type="ECO:0000313" key="10">
    <source>
        <dbReference type="Proteomes" id="UP000001572"/>
    </source>
</evidence>
<evidence type="ECO:0000259" key="8">
    <source>
        <dbReference type="PROSITE" id="PS50928"/>
    </source>
</evidence>
<dbReference type="KEGG" id="amt:Amet_2809"/>
<keyword evidence="2 7" id="KW-0813">Transport</keyword>
<feature type="transmembrane region" description="Helical" evidence="7">
    <location>
        <begin position="53"/>
        <end position="71"/>
    </location>
</feature>
<dbReference type="Gene3D" id="1.10.3720.10">
    <property type="entry name" value="MetI-like"/>
    <property type="match status" value="1"/>
</dbReference>
<keyword evidence="10" id="KW-1185">Reference proteome</keyword>
<dbReference type="PANTHER" id="PTHR47737">
    <property type="entry name" value="GLYCINE BETAINE/PROLINE BETAINE TRANSPORT SYSTEM PERMEASE PROTEIN PROW"/>
    <property type="match status" value="1"/>
</dbReference>
<keyword evidence="3" id="KW-1003">Cell membrane</keyword>
<organism evidence="9 10">
    <name type="scientific">Alkaliphilus metalliredigens (strain QYMF)</name>
    <dbReference type="NCBI Taxonomy" id="293826"/>
    <lineage>
        <taxon>Bacteria</taxon>
        <taxon>Bacillati</taxon>
        <taxon>Bacillota</taxon>
        <taxon>Clostridia</taxon>
        <taxon>Peptostreptococcales</taxon>
        <taxon>Natronincolaceae</taxon>
        <taxon>Alkaliphilus</taxon>
    </lineage>
</organism>
<dbReference type="RefSeq" id="WP_012063930.1">
    <property type="nucleotide sequence ID" value="NC_009633.1"/>
</dbReference>